<dbReference type="GO" id="GO:0030330">
    <property type="term" value="P:DNA damage response, signal transduction by p53 class mediator"/>
    <property type="evidence" value="ECO:0007669"/>
    <property type="project" value="TreeGrafter"/>
</dbReference>
<dbReference type="PROSITE" id="PS00972">
    <property type="entry name" value="USP_1"/>
    <property type="match status" value="1"/>
</dbReference>
<keyword evidence="7" id="KW-0788">Thiol protease</keyword>
<dbReference type="SUPFAM" id="SSF54001">
    <property type="entry name" value="Cysteine proteinases"/>
    <property type="match status" value="1"/>
</dbReference>
<keyword evidence="11" id="KW-1185">Reference proteome</keyword>
<evidence type="ECO:0000256" key="4">
    <source>
        <dbReference type="ARBA" id="ARBA00022670"/>
    </source>
</evidence>
<evidence type="ECO:0000256" key="5">
    <source>
        <dbReference type="ARBA" id="ARBA00022786"/>
    </source>
</evidence>
<feature type="region of interest" description="Disordered" evidence="8">
    <location>
        <begin position="869"/>
        <end position="901"/>
    </location>
</feature>
<feature type="compositionally biased region" description="Polar residues" evidence="8">
    <location>
        <begin position="370"/>
        <end position="396"/>
    </location>
</feature>
<dbReference type="CDD" id="cd02257">
    <property type="entry name" value="Peptidase_C19"/>
    <property type="match status" value="1"/>
</dbReference>
<feature type="compositionally biased region" description="Polar residues" evidence="8">
    <location>
        <begin position="442"/>
        <end position="458"/>
    </location>
</feature>
<evidence type="ECO:0000256" key="6">
    <source>
        <dbReference type="ARBA" id="ARBA00022801"/>
    </source>
</evidence>
<evidence type="ECO:0000256" key="3">
    <source>
        <dbReference type="ARBA" id="ARBA00012759"/>
    </source>
</evidence>
<feature type="compositionally biased region" description="Acidic residues" evidence="8">
    <location>
        <begin position="882"/>
        <end position="896"/>
    </location>
</feature>
<evidence type="ECO:0000313" key="11">
    <source>
        <dbReference type="Proteomes" id="UP000242188"/>
    </source>
</evidence>
<dbReference type="OrthoDB" id="429671at2759"/>
<dbReference type="PROSITE" id="PS00973">
    <property type="entry name" value="USP_2"/>
    <property type="match status" value="1"/>
</dbReference>
<dbReference type="InterPro" id="IPR038765">
    <property type="entry name" value="Papain-like_cys_pep_sf"/>
</dbReference>
<keyword evidence="6 10" id="KW-0378">Hydrolase</keyword>
<dbReference type="PROSITE" id="PS50235">
    <property type="entry name" value="USP_3"/>
    <property type="match status" value="1"/>
</dbReference>
<name>A0A210PNC4_MIZYE</name>
<evidence type="ECO:0000256" key="7">
    <source>
        <dbReference type="ARBA" id="ARBA00022807"/>
    </source>
</evidence>
<dbReference type="PANTHER" id="PTHR24006">
    <property type="entry name" value="UBIQUITIN CARBOXYL-TERMINAL HYDROLASE"/>
    <property type="match status" value="1"/>
</dbReference>
<dbReference type="EC" id="3.4.19.12" evidence="3"/>
<dbReference type="PANTHER" id="PTHR24006:SF687">
    <property type="entry name" value="UBIQUITIN CARBOXYL-TERMINAL HYDROLASE 10"/>
    <property type="match status" value="1"/>
</dbReference>
<keyword evidence="4" id="KW-0645">Protease</keyword>
<evidence type="ECO:0000313" key="10">
    <source>
        <dbReference type="EMBL" id="OWF38010.1"/>
    </source>
</evidence>
<sequence length="1116" mass="124834">MAYQTQDLTFGDFDTLDQHEQNNIRKILYGPRSSTGDRKVEFPWDESRGSMFQNDTAQGGDMVAPPETNCMPVNMNTDPIPNYQHYHSDGPPQQQYQQHMEVIHEQMNSQENEEYRQAYQEGQQDEFYGNQFPREDQTYRASSVEFGYDPSQSEMSQGGGKQRRNKKKRPPGYYEKLEEAERKSQTDLVQSNVGNWADSAIGQVSPQNFSFMPLNYPPVPAEVRHMGSPVSQHTPPPYHEQRPPGIGMVPPSVQERPFPQQGAPPAMVRVHPSQTMHQGSIPQQDPAVMATGNAPDARHGGSLPREGAHLGTVNNPQILREASLPREEARMGIMDQSQTYRETSFPSHGPPPPMGNMAMGSYPTPVQQNINRNMSSVPPSRQNPAVNYTYSSSPQASHHMDQGSHNVPPENSSTSYLPQHISNPQTVQHLTNPPVDRELENVSHQMSDLSVSQNTRGENPSYAHHHQHHHHQGPQTDNTVYNSNNVIPVMENKPADSNTGVRVNRPPGFNAPSYHLNQSVAAAVSLNSIDFNIQDNYEKQPSPPRNTPTVQADQQVVPPSEQYIVNVQLGEPNQTVGESDRQVIEPVHQVSESVHQTKPEPIIESVNSDYSNVVNELPDSSDVNTVQQGSGDLKLANVSSPSLPIQSEQPKPVKAPTWAGLFKNVTPPTSGPVAYSVTHVDTSPPPSEVKQNVTKDMNVPNDPVSTEDDKLARNFGEALSIMTVSHVQVGLTPRGLVNRGNWCYINATLQALVACPPFCDLLRRMPKYNREERGPSSTPVLDCMVEFVNEFSPYVRNTDRGSQKGRRMYQDISTGKEFEPVNVYKMLQVMQANQTFKLGRQEDAEEFLSCILDGLHEEMASVMQLVNNTRDSTPETEANGFDQEEDAESEMSEDSWEQVGPKKRSALTRKAMFSKSPIADIFVGYMRSAVFKSAAKESATLQPFFTLQLDIQADTVHTVRDALEGLVLKESISGYTCTKTKLELEVAKKVTLEELPPVLVMHLKYFVFNKDGGSQKLLKKIDYPIDLEITRDLLSPNVKSKLQLHQRSYKLFAVVFHHGKMATGGGHYTTTVFHPAINGWISLDDNSVKPVNLPFVLKYNPPRVPYLLYYRRTDVH</sequence>
<dbReference type="GO" id="GO:0005634">
    <property type="term" value="C:nucleus"/>
    <property type="evidence" value="ECO:0007669"/>
    <property type="project" value="TreeGrafter"/>
</dbReference>
<dbReference type="GO" id="GO:0010506">
    <property type="term" value="P:regulation of autophagy"/>
    <property type="evidence" value="ECO:0007669"/>
    <property type="project" value="TreeGrafter"/>
</dbReference>
<dbReference type="GO" id="GO:0006508">
    <property type="term" value="P:proteolysis"/>
    <property type="evidence" value="ECO:0007669"/>
    <property type="project" value="UniProtKB-KW"/>
</dbReference>
<feature type="region of interest" description="Disordered" evidence="8">
    <location>
        <begin position="145"/>
        <end position="172"/>
    </location>
</feature>
<evidence type="ECO:0000256" key="1">
    <source>
        <dbReference type="ARBA" id="ARBA00000707"/>
    </source>
</evidence>
<protein>
    <recommendedName>
        <fullName evidence="3">ubiquitinyl hydrolase 1</fullName>
        <ecNumber evidence="3">3.4.19.12</ecNumber>
    </recommendedName>
</protein>
<feature type="region of interest" description="Disordered" evidence="8">
    <location>
        <begin position="679"/>
        <end position="707"/>
    </location>
</feature>
<gene>
    <name evidence="10" type="ORF">KP79_PYT14329</name>
</gene>
<dbReference type="Proteomes" id="UP000242188">
    <property type="component" value="Unassembled WGS sequence"/>
</dbReference>
<evidence type="ECO:0000256" key="2">
    <source>
        <dbReference type="ARBA" id="ARBA00005427"/>
    </source>
</evidence>
<dbReference type="GO" id="GO:0004843">
    <property type="term" value="F:cysteine-type deubiquitinase activity"/>
    <property type="evidence" value="ECO:0007669"/>
    <property type="project" value="UniProtKB-EC"/>
</dbReference>
<feature type="region of interest" description="Disordered" evidence="8">
    <location>
        <begin position="370"/>
        <end position="420"/>
    </location>
</feature>
<dbReference type="EMBL" id="NEDP02005575">
    <property type="protein sequence ID" value="OWF38010.1"/>
    <property type="molecule type" value="Genomic_DNA"/>
</dbReference>
<evidence type="ECO:0000259" key="9">
    <source>
        <dbReference type="PROSITE" id="PS50235"/>
    </source>
</evidence>
<feature type="domain" description="USP" evidence="9">
    <location>
        <begin position="734"/>
        <end position="1113"/>
    </location>
</feature>
<feature type="region of interest" description="Disordered" evidence="8">
    <location>
        <begin position="442"/>
        <end position="481"/>
    </location>
</feature>
<dbReference type="GO" id="GO:0016579">
    <property type="term" value="P:protein deubiquitination"/>
    <property type="evidence" value="ECO:0007669"/>
    <property type="project" value="InterPro"/>
</dbReference>
<dbReference type="InterPro" id="IPR050164">
    <property type="entry name" value="Peptidase_C19"/>
</dbReference>
<feature type="compositionally biased region" description="Polar residues" evidence="8">
    <location>
        <begin position="403"/>
        <end position="420"/>
    </location>
</feature>
<comment type="similarity">
    <text evidence="2">Belongs to the peptidase C19 family. USP10 subfamily.</text>
</comment>
<dbReference type="STRING" id="6573.A0A210PNC4"/>
<feature type="compositionally biased region" description="Basic residues" evidence="8">
    <location>
        <begin position="463"/>
        <end position="472"/>
    </location>
</feature>
<dbReference type="InterPro" id="IPR018200">
    <property type="entry name" value="USP_CS"/>
</dbReference>
<dbReference type="GO" id="GO:0005829">
    <property type="term" value="C:cytosol"/>
    <property type="evidence" value="ECO:0007669"/>
    <property type="project" value="TreeGrafter"/>
</dbReference>
<proteinExistence type="inferred from homology"/>
<reference evidence="10 11" key="1">
    <citation type="journal article" date="2017" name="Nat. Ecol. Evol.">
        <title>Scallop genome provides insights into evolution of bilaterian karyotype and development.</title>
        <authorList>
            <person name="Wang S."/>
            <person name="Zhang J."/>
            <person name="Jiao W."/>
            <person name="Li J."/>
            <person name="Xun X."/>
            <person name="Sun Y."/>
            <person name="Guo X."/>
            <person name="Huan P."/>
            <person name="Dong B."/>
            <person name="Zhang L."/>
            <person name="Hu X."/>
            <person name="Sun X."/>
            <person name="Wang J."/>
            <person name="Zhao C."/>
            <person name="Wang Y."/>
            <person name="Wang D."/>
            <person name="Huang X."/>
            <person name="Wang R."/>
            <person name="Lv J."/>
            <person name="Li Y."/>
            <person name="Zhang Z."/>
            <person name="Liu B."/>
            <person name="Lu W."/>
            <person name="Hui Y."/>
            <person name="Liang J."/>
            <person name="Zhou Z."/>
            <person name="Hou R."/>
            <person name="Li X."/>
            <person name="Liu Y."/>
            <person name="Li H."/>
            <person name="Ning X."/>
            <person name="Lin Y."/>
            <person name="Zhao L."/>
            <person name="Xing Q."/>
            <person name="Dou J."/>
            <person name="Li Y."/>
            <person name="Mao J."/>
            <person name="Guo H."/>
            <person name="Dou H."/>
            <person name="Li T."/>
            <person name="Mu C."/>
            <person name="Jiang W."/>
            <person name="Fu Q."/>
            <person name="Fu X."/>
            <person name="Miao Y."/>
            <person name="Liu J."/>
            <person name="Yu Q."/>
            <person name="Li R."/>
            <person name="Liao H."/>
            <person name="Li X."/>
            <person name="Kong Y."/>
            <person name="Jiang Z."/>
            <person name="Chourrout D."/>
            <person name="Li R."/>
            <person name="Bao Z."/>
        </authorList>
    </citation>
    <scope>NUCLEOTIDE SEQUENCE [LARGE SCALE GENOMIC DNA]</scope>
    <source>
        <strain evidence="10 11">PY_sf001</strain>
    </source>
</reference>
<keyword evidence="5" id="KW-0833">Ubl conjugation pathway</keyword>
<feature type="compositionally biased region" description="Basic residues" evidence="8">
    <location>
        <begin position="161"/>
        <end position="170"/>
    </location>
</feature>
<comment type="catalytic activity">
    <reaction evidence="1">
        <text>Thiol-dependent hydrolysis of ester, thioester, amide, peptide and isopeptide bonds formed by the C-terminal Gly of ubiquitin (a 76-residue protein attached to proteins as an intracellular targeting signal).</text>
        <dbReference type="EC" id="3.4.19.12"/>
    </reaction>
</comment>
<dbReference type="Pfam" id="PF00443">
    <property type="entry name" value="UCH"/>
    <property type="match status" value="1"/>
</dbReference>
<dbReference type="FunFam" id="3.90.70.10:FF:000092">
    <property type="entry name" value="Ubiquitin carboxyl-terminal hydrolase"/>
    <property type="match status" value="1"/>
</dbReference>
<accession>A0A210PNC4</accession>
<organism evidence="10 11">
    <name type="scientific">Mizuhopecten yessoensis</name>
    <name type="common">Japanese scallop</name>
    <name type="synonym">Patinopecten yessoensis</name>
    <dbReference type="NCBI Taxonomy" id="6573"/>
    <lineage>
        <taxon>Eukaryota</taxon>
        <taxon>Metazoa</taxon>
        <taxon>Spiralia</taxon>
        <taxon>Lophotrochozoa</taxon>
        <taxon>Mollusca</taxon>
        <taxon>Bivalvia</taxon>
        <taxon>Autobranchia</taxon>
        <taxon>Pteriomorphia</taxon>
        <taxon>Pectinida</taxon>
        <taxon>Pectinoidea</taxon>
        <taxon>Pectinidae</taxon>
        <taxon>Mizuhopecten</taxon>
    </lineage>
</organism>
<dbReference type="InterPro" id="IPR028889">
    <property type="entry name" value="USP"/>
</dbReference>
<dbReference type="AlphaFoldDB" id="A0A210PNC4"/>
<dbReference type="InterPro" id="IPR001394">
    <property type="entry name" value="Peptidase_C19_UCH"/>
</dbReference>
<dbReference type="Gene3D" id="3.90.70.10">
    <property type="entry name" value="Cysteine proteinases"/>
    <property type="match status" value="1"/>
</dbReference>
<comment type="caution">
    <text evidence="10">The sequence shown here is derived from an EMBL/GenBank/DDBJ whole genome shotgun (WGS) entry which is preliminary data.</text>
</comment>
<evidence type="ECO:0000256" key="8">
    <source>
        <dbReference type="SAM" id="MobiDB-lite"/>
    </source>
</evidence>